<dbReference type="EMBL" id="JBEDUW010000001">
    <property type="protein sequence ID" value="KAK9949508.1"/>
    <property type="molecule type" value="Genomic_DNA"/>
</dbReference>
<keyword evidence="3" id="KW-1185">Reference proteome</keyword>
<dbReference type="Proteomes" id="UP001457282">
    <property type="component" value="Unassembled WGS sequence"/>
</dbReference>
<accession>A0AAW1YLI7</accession>
<protein>
    <submittedName>
        <fullName evidence="2">Uncharacterized protein</fullName>
    </submittedName>
</protein>
<feature type="region of interest" description="Disordered" evidence="1">
    <location>
        <begin position="29"/>
        <end position="48"/>
    </location>
</feature>
<name>A0AAW1YLI7_RUBAR</name>
<reference evidence="2 3" key="1">
    <citation type="journal article" date="2023" name="G3 (Bethesda)">
        <title>A chromosome-length genome assembly and annotation of blackberry (Rubus argutus, cv. 'Hillquist').</title>
        <authorList>
            <person name="Bruna T."/>
            <person name="Aryal R."/>
            <person name="Dudchenko O."/>
            <person name="Sargent D.J."/>
            <person name="Mead D."/>
            <person name="Buti M."/>
            <person name="Cavallini A."/>
            <person name="Hytonen T."/>
            <person name="Andres J."/>
            <person name="Pham M."/>
            <person name="Weisz D."/>
            <person name="Mascagni F."/>
            <person name="Usai G."/>
            <person name="Natali L."/>
            <person name="Bassil N."/>
            <person name="Fernandez G.E."/>
            <person name="Lomsadze A."/>
            <person name="Armour M."/>
            <person name="Olukolu B."/>
            <person name="Poorten T."/>
            <person name="Britton C."/>
            <person name="Davik J."/>
            <person name="Ashrafi H."/>
            <person name="Aiden E.L."/>
            <person name="Borodovsky M."/>
            <person name="Worthington M."/>
        </authorList>
    </citation>
    <scope>NUCLEOTIDE SEQUENCE [LARGE SCALE GENOMIC DNA]</scope>
    <source>
        <strain evidence="2">PI 553951</strain>
    </source>
</reference>
<comment type="caution">
    <text evidence="2">The sequence shown here is derived from an EMBL/GenBank/DDBJ whole genome shotgun (WGS) entry which is preliminary data.</text>
</comment>
<proteinExistence type="predicted"/>
<evidence type="ECO:0000256" key="1">
    <source>
        <dbReference type="SAM" id="MobiDB-lite"/>
    </source>
</evidence>
<evidence type="ECO:0000313" key="3">
    <source>
        <dbReference type="Proteomes" id="UP001457282"/>
    </source>
</evidence>
<organism evidence="2 3">
    <name type="scientific">Rubus argutus</name>
    <name type="common">Southern blackberry</name>
    <dbReference type="NCBI Taxonomy" id="59490"/>
    <lineage>
        <taxon>Eukaryota</taxon>
        <taxon>Viridiplantae</taxon>
        <taxon>Streptophyta</taxon>
        <taxon>Embryophyta</taxon>
        <taxon>Tracheophyta</taxon>
        <taxon>Spermatophyta</taxon>
        <taxon>Magnoliopsida</taxon>
        <taxon>eudicotyledons</taxon>
        <taxon>Gunneridae</taxon>
        <taxon>Pentapetalae</taxon>
        <taxon>rosids</taxon>
        <taxon>fabids</taxon>
        <taxon>Rosales</taxon>
        <taxon>Rosaceae</taxon>
        <taxon>Rosoideae</taxon>
        <taxon>Rosoideae incertae sedis</taxon>
        <taxon>Rubus</taxon>
    </lineage>
</organism>
<gene>
    <name evidence="2" type="ORF">M0R45_005026</name>
</gene>
<evidence type="ECO:0000313" key="2">
    <source>
        <dbReference type="EMBL" id="KAK9949508.1"/>
    </source>
</evidence>
<dbReference type="AlphaFoldDB" id="A0AAW1YLI7"/>
<sequence length="86" mass="9637">MIDLSLCHHIRTEPKPATQPGLVLLLPSTAQGPDRKFTPTSRRPTCPLRSVRTQTTNGLSLCRRHEPSHRRVASLCREPMKTTPCP</sequence>